<dbReference type="Proteomes" id="UP001233999">
    <property type="component" value="Unassembled WGS sequence"/>
</dbReference>
<proteinExistence type="predicted"/>
<accession>A0AAD8E8G0</accession>
<dbReference type="AlphaFoldDB" id="A0AAD8E8G0"/>
<protein>
    <submittedName>
        <fullName evidence="2">Uncharacterized protein</fullName>
    </submittedName>
</protein>
<reference evidence="2" key="1">
    <citation type="journal article" date="2023" name="IScience">
        <title>Live-bearing cockroach genome reveals convergent evolutionary mechanisms linked to viviparity in insects and beyond.</title>
        <authorList>
            <person name="Fouks B."/>
            <person name="Harrison M.C."/>
            <person name="Mikhailova A.A."/>
            <person name="Marchal E."/>
            <person name="English S."/>
            <person name="Carruthers M."/>
            <person name="Jennings E.C."/>
            <person name="Chiamaka E.L."/>
            <person name="Frigard R.A."/>
            <person name="Pippel M."/>
            <person name="Attardo G.M."/>
            <person name="Benoit J.B."/>
            <person name="Bornberg-Bauer E."/>
            <person name="Tobe S.S."/>
        </authorList>
    </citation>
    <scope>NUCLEOTIDE SEQUENCE</scope>
    <source>
        <strain evidence="2">Stay&amp;Tobe</strain>
    </source>
</reference>
<feature type="transmembrane region" description="Helical" evidence="1">
    <location>
        <begin position="47"/>
        <end position="66"/>
    </location>
</feature>
<evidence type="ECO:0000256" key="1">
    <source>
        <dbReference type="SAM" id="Phobius"/>
    </source>
</evidence>
<evidence type="ECO:0000313" key="2">
    <source>
        <dbReference type="EMBL" id="KAJ9580512.1"/>
    </source>
</evidence>
<sequence>MSESLLSVASITPSEDRRRTGRYVAVWLVVIACLLGLHHAFVKQNAVLAGLIVPALIMVFYILWVLHTAKKSNHKHINLQMAQSIEVPTVVERSDTFPCRVQDQLHSTHGGGRGAKQWR</sequence>
<gene>
    <name evidence="2" type="ORF">L9F63_024310</name>
</gene>
<name>A0AAD8E8G0_DIPPU</name>
<organism evidence="2 3">
    <name type="scientific">Diploptera punctata</name>
    <name type="common">Pacific beetle cockroach</name>
    <dbReference type="NCBI Taxonomy" id="6984"/>
    <lineage>
        <taxon>Eukaryota</taxon>
        <taxon>Metazoa</taxon>
        <taxon>Ecdysozoa</taxon>
        <taxon>Arthropoda</taxon>
        <taxon>Hexapoda</taxon>
        <taxon>Insecta</taxon>
        <taxon>Pterygota</taxon>
        <taxon>Neoptera</taxon>
        <taxon>Polyneoptera</taxon>
        <taxon>Dictyoptera</taxon>
        <taxon>Blattodea</taxon>
        <taxon>Blaberoidea</taxon>
        <taxon>Blaberidae</taxon>
        <taxon>Diplopterinae</taxon>
        <taxon>Diploptera</taxon>
    </lineage>
</organism>
<keyword evidence="1" id="KW-0812">Transmembrane</keyword>
<keyword evidence="1" id="KW-0472">Membrane</keyword>
<comment type="caution">
    <text evidence="2">The sequence shown here is derived from an EMBL/GenBank/DDBJ whole genome shotgun (WGS) entry which is preliminary data.</text>
</comment>
<reference evidence="2" key="2">
    <citation type="submission" date="2023-05" db="EMBL/GenBank/DDBJ databases">
        <authorList>
            <person name="Fouks B."/>
        </authorList>
    </citation>
    <scope>NUCLEOTIDE SEQUENCE</scope>
    <source>
        <strain evidence="2">Stay&amp;Tobe</strain>
        <tissue evidence="2">Testes</tissue>
    </source>
</reference>
<evidence type="ECO:0000313" key="3">
    <source>
        <dbReference type="Proteomes" id="UP001233999"/>
    </source>
</evidence>
<keyword evidence="3" id="KW-1185">Reference proteome</keyword>
<feature type="transmembrane region" description="Helical" evidence="1">
    <location>
        <begin position="21"/>
        <end position="41"/>
    </location>
</feature>
<keyword evidence="1" id="KW-1133">Transmembrane helix</keyword>
<dbReference type="EMBL" id="JASPKZ010008292">
    <property type="protein sequence ID" value="KAJ9580512.1"/>
    <property type="molecule type" value="Genomic_DNA"/>
</dbReference>